<name>A0A6J4URN9_9BACT</name>
<feature type="region of interest" description="Disordered" evidence="1">
    <location>
        <begin position="1"/>
        <end position="36"/>
    </location>
</feature>
<proteinExistence type="predicted"/>
<dbReference type="AlphaFoldDB" id="A0A6J4URN9"/>
<reference evidence="2" key="1">
    <citation type="submission" date="2020-02" db="EMBL/GenBank/DDBJ databases">
        <authorList>
            <person name="Meier V. D."/>
        </authorList>
    </citation>
    <scope>NUCLEOTIDE SEQUENCE</scope>
    <source>
        <strain evidence="2">AVDCRST_MAG19</strain>
    </source>
</reference>
<feature type="compositionally biased region" description="Low complexity" evidence="1">
    <location>
        <begin position="1"/>
        <end position="15"/>
    </location>
</feature>
<dbReference type="EMBL" id="CADCWL010000044">
    <property type="protein sequence ID" value="CAA9554413.1"/>
    <property type="molecule type" value="Genomic_DNA"/>
</dbReference>
<evidence type="ECO:0000313" key="2">
    <source>
        <dbReference type="EMBL" id="CAA9554413.1"/>
    </source>
</evidence>
<gene>
    <name evidence="2" type="ORF">AVDCRST_MAG19-1100</name>
</gene>
<organism evidence="2">
    <name type="scientific">uncultured Thermomicrobiales bacterium</name>
    <dbReference type="NCBI Taxonomy" id="1645740"/>
    <lineage>
        <taxon>Bacteria</taxon>
        <taxon>Pseudomonadati</taxon>
        <taxon>Thermomicrobiota</taxon>
        <taxon>Thermomicrobia</taxon>
        <taxon>Thermomicrobiales</taxon>
        <taxon>environmental samples</taxon>
    </lineage>
</organism>
<sequence>CRLSRSWSWGGSSPAGQGGAGRSLPRACPRRPCSNRCQASRWSSRSLKGSIAP</sequence>
<protein>
    <submittedName>
        <fullName evidence="2">Uncharacterized protein</fullName>
    </submittedName>
</protein>
<accession>A0A6J4URN9</accession>
<feature type="non-terminal residue" evidence="2">
    <location>
        <position position="1"/>
    </location>
</feature>
<evidence type="ECO:0000256" key="1">
    <source>
        <dbReference type="SAM" id="MobiDB-lite"/>
    </source>
</evidence>
<feature type="non-terminal residue" evidence="2">
    <location>
        <position position="53"/>
    </location>
</feature>